<dbReference type="Pfam" id="PF00155">
    <property type="entry name" value="Aminotran_1_2"/>
    <property type="match status" value="1"/>
</dbReference>
<name>A0AAV5HKF5_9ROSI</name>
<sequence length="189" mass="20624">MEEKLSSVAKNFTPSPILELSHLAQRCNAINLAEGFPDFPAPLRIKNAAVSAINSDFNQYRHVQGICDHLAATMKKMHDLDVNPLTDIAICRGQTEAFAAAIFAVIDPGDEVVLFDPSYETYEGCITMAGGVPWTLCPGKVLKSFTGRIKAIVLNSPHNPTGKVFSKEELEVIAEACCRWDCLAITDEV</sequence>
<keyword evidence="3" id="KW-0808">Transferase</keyword>
<dbReference type="PANTHER" id="PTHR43807">
    <property type="entry name" value="FI04487P"/>
    <property type="match status" value="1"/>
</dbReference>
<evidence type="ECO:0000256" key="4">
    <source>
        <dbReference type="ARBA" id="ARBA00022898"/>
    </source>
</evidence>
<evidence type="ECO:0000313" key="6">
    <source>
        <dbReference type="EMBL" id="GKU86937.1"/>
    </source>
</evidence>
<gene>
    <name evidence="6" type="ORF">SLEP1_g1401</name>
</gene>
<proteinExistence type="predicted"/>
<reference evidence="6 7" key="1">
    <citation type="journal article" date="2021" name="Commun. Biol.">
        <title>The genome of Shorea leprosula (Dipterocarpaceae) highlights the ecological relevance of drought in aseasonal tropical rainforests.</title>
        <authorList>
            <person name="Ng K.K.S."/>
            <person name="Kobayashi M.J."/>
            <person name="Fawcett J.A."/>
            <person name="Hatakeyama M."/>
            <person name="Paape T."/>
            <person name="Ng C.H."/>
            <person name="Ang C.C."/>
            <person name="Tnah L.H."/>
            <person name="Lee C.T."/>
            <person name="Nishiyama T."/>
            <person name="Sese J."/>
            <person name="O'Brien M.J."/>
            <person name="Copetti D."/>
            <person name="Mohd Noor M.I."/>
            <person name="Ong R.C."/>
            <person name="Putra M."/>
            <person name="Sireger I.Z."/>
            <person name="Indrioko S."/>
            <person name="Kosugi Y."/>
            <person name="Izuno A."/>
            <person name="Isagi Y."/>
            <person name="Lee S.L."/>
            <person name="Shimizu K.K."/>
        </authorList>
    </citation>
    <scope>NUCLEOTIDE SEQUENCE [LARGE SCALE GENOMIC DNA]</scope>
    <source>
        <strain evidence="6">214</strain>
    </source>
</reference>
<dbReference type="InterPro" id="IPR004839">
    <property type="entry name" value="Aminotransferase_I/II_large"/>
</dbReference>
<dbReference type="GO" id="GO:0005737">
    <property type="term" value="C:cytoplasm"/>
    <property type="evidence" value="ECO:0007669"/>
    <property type="project" value="TreeGrafter"/>
</dbReference>
<dbReference type="Gene3D" id="3.90.1150.10">
    <property type="entry name" value="Aspartate Aminotransferase, domain 1"/>
    <property type="match status" value="1"/>
</dbReference>
<keyword evidence="2" id="KW-0032">Aminotransferase</keyword>
<evidence type="ECO:0000313" key="7">
    <source>
        <dbReference type="Proteomes" id="UP001054252"/>
    </source>
</evidence>
<feature type="domain" description="Aminotransferase class I/classII large" evidence="5">
    <location>
        <begin position="29"/>
        <end position="189"/>
    </location>
</feature>
<accession>A0AAV5HKF5</accession>
<dbReference type="SUPFAM" id="SSF53383">
    <property type="entry name" value="PLP-dependent transferases"/>
    <property type="match status" value="1"/>
</dbReference>
<organism evidence="6 7">
    <name type="scientific">Rubroshorea leprosula</name>
    <dbReference type="NCBI Taxonomy" id="152421"/>
    <lineage>
        <taxon>Eukaryota</taxon>
        <taxon>Viridiplantae</taxon>
        <taxon>Streptophyta</taxon>
        <taxon>Embryophyta</taxon>
        <taxon>Tracheophyta</taxon>
        <taxon>Spermatophyta</taxon>
        <taxon>Magnoliopsida</taxon>
        <taxon>eudicotyledons</taxon>
        <taxon>Gunneridae</taxon>
        <taxon>Pentapetalae</taxon>
        <taxon>rosids</taxon>
        <taxon>malvids</taxon>
        <taxon>Malvales</taxon>
        <taxon>Dipterocarpaceae</taxon>
        <taxon>Rubroshorea</taxon>
    </lineage>
</organism>
<dbReference type="Gene3D" id="3.40.640.10">
    <property type="entry name" value="Type I PLP-dependent aspartate aminotransferase-like (Major domain)"/>
    <property type="match status" value="1"/>
</dbReference>
<evidence type="ECO:0000256" key="2">
    <source>
        <dbReference type="ARBA" id="ARBA00022576"/>
    </source>
</evidence>
<evidence type="ECO:0000256" key="3">
    <source>
        <dbReference type="ARBA" id="ARBA00022679"/>
    </source>
</evidence>
<dbReference type="CDD" id="cd00609">
    <property type="entry name" value="AAT_like"/>
    <property type="match status" value="1"/>
</dbReference>
<dbReference type="InterPro" id="IPR015424">
    <property type="entry name" value="PyrdxlP-dep_Trfase"/>
</dbReference>
<evidence type="ECO:0000256" key="1">
    <source>
        <dbReference type="ARBA" id="ARBA00001933"/>
    </source>
</evidence>
<dbReference type="EMBL" id="BPVZ01000001">
    <property type="protein sequence ID" value="GKU86937.1"/>
    <property type="molecule type" value="Genomic_DNA"/>
</dbReference>
<evidence type="ECO:0000259" key="5">
    <source>
        <dbReference type="Pfam" id="PF00155"/>
    </source>
</evidence>
<comment type="cofactor">
    <cofactor evidence="1">
        <name>pyridoxal 5'-phosphate</name>
        <dbReference type="ChEBI" id="CHEBI:597326"/>
    </cofactor>
</comment>
<dbReference type="Proteomes" id="UP001054252">
    <property type="component" value="Unassembled WGS sequence"/>
</dbReference>
<dbReference type="GO" id="GO:0016212">
    <property type="term" value="F:kynurenine-oxoglutarate transaminase activity"/>
    <property type="evidence" value="ECO:0007669"/>
    <property type="project" value="TreeGrafter"/>
</dbReference>
<dbReference type="InterPro" id="IPR015422">
    <property type="entry name" value="PyrdxlP-dep_Trfase_small"/>
</dbReference>
<comment type="caution">
    <text evidence="6">The sequence shown here is derived from an EMBL/GenBank/DDBJ whole genome shotgun (WGS) entry which is preliminary data.</text>
</comment>
<dbReference type="InterPro" id="IPR015421">
    <property type="entry name" value="PyrdxlP-dep_Trfase_major"/>
</dbReference>
<dbReference type="AlphaFoldDB" id="A0AAV5HKF5"/>
<dbReference type="InterPro" id="IPR051326">
    <property type="entry name" value="Kynurenine-oxoglutarate_AT"/>
</dbReference>
<dbReference type="PANTHER" id="PTHR43807:SF12">
    <property type="entry name" value="AMINOTRANSFERASE, CLASSES I AND II FAMILY PROTEIN, EXPRESSED"/>
    <property type="match status" value="1"/>
</dbReference>
<dbReference type="GO" id="GO:0030170">
    <property type="term" value="F:pyridoxal phosphate binding"/>
    <property type="evidence" value="ECO:0007669"/>
    <property type="project" value="InterPro"/>
</dbReference>
<keyword evidence="7" id="KW-1185">Reference proteome</keyword>
<protein>
    <recommendedName>
        <fullName evidence="5">Aminotransferase class I/classII large domain-containing protein</fullName>
    </recommendedName>
</protein>
<keyword evidence="4" id="KW-0663">Pyridoxal phosphate</keyword>